<comment type="caution">
    <text evidence="2">The sequence shown here is derived from an EMBL/GenBank/DDBJ whole genome shotgun (WGS) entry which is preliminary data.</text>
</comment>
<keyword evidence="3" id="KW-1185">Reference proteome</keyword>
<feature type="region of interest" description="Disordered" evidence="1">
    <location>
        <begin position="1"/>
        <end position="41"/>
    </location>
</feature>
<protein>
    <submittedName>
        <fullName evidence="2">Uncharacterized protein</fullName>
    </submittedName>
</protein>
<proteinExistence type="predicted"/>
<name>A0ABQ7E8V8_BRACR</name>
<dbReference type="EMBL" id="QGKV02000299">
    <property type="protein sequence ID" value="KAF3593457.1"/>
    <property type="molecule type" value="Genomic_DNA"/>
</dbReference>
<accession>A0ABQ7E8V8</accession>
<evidence type="ECO:0000313" key="2">
    <source>
        <dbReference type="EMBL" id="KAF3593457.1"/>
    </source>
</evidence>
<dbReference type="Proteomes" id="UP000266723">
    <property type="component" value="Unassembled WGS sequence"/>
</dbReference>
<gene>
    <name evidence="2" type="ORF">DY000_02021572</name>
</gene>
<evidence type="ECO:0000313" key="3">
    <source>
        <dbReference type="Proteomes" id="UP000266723"/>
    </source>
</evidence>
<reference evidence="2 3" key="1">
    <citation type="journal article" date="2020" name="BMC Genomics">
        <title>Intraspecific diversification of the crop wild relative Brassica cretica Lam. using demographic model selection.</title>
        <authorList>
            <person name="Kioukis A."/>
            <person name="Michalopoulou V.A."/>
            <person name="Briers L."/>
            <person name="Pirintsos S."/>
            <person name="Studholme D.J."/>
            <person name="Pavlidis P."/>
            <person name="Sarris P.F."/>
        </authorList>
    </citation>
    <scope>NUCLEOTIDE SEQUENCE [LARGE SCALE GENOMIC DNA]</scope>
    <source>
        <strain evidence="3">cv. PFS-1207/04</strain>
    </source>
</reference>
<feature type="compositionally biased region" description="Basic residues" evidence="1">
    <location>
        <begin position="20"/>
        <end position="35"/>
    </location>
</feature>
<sequence>MNSRNGSSGELDHDTSQLARRARPCCRSTRRRARPRHEPARLASTTVLLVDSPASSAATRASSPGEHDRVAGWLVGELDRGTDQLARRARSILCGPF</sequence>
<evidence type="ECO:0000256" key="1">
    <source>
        <dbReference type="SAM" id="MobiDB-lite"/>
    </source>
</evidence>
<organism evidence="2 3">
    <name type="scientific">Brassica cretica</name>
    <name type="common">Mustard</name>
    <dbReference type="NCBI Taxonomy" id="69181"/>
    <lineage>
        <taxon>Eukaryota</taxon>
        <taxon>Viridiplantae</taxon>
        <taxon>Streptophyta</taxon>
        <taxon>Embryophyta</taxon>
        <taxon>Tracheophyta</taxon>
        <taxon>Spermatophyta</taxon>
        <taxon>Magnoliopsida</taxon>
        <taxon>eudicotyledons</taxon>
        <taxon>Gunneridae</taxon>
        <taxon>Pentapetalae</taxon>
        <taxon>rosids</taxon>
        <taxon>malvids</taxon>
        <taxon>Brassicales</taxon>
        <taxon>Brassicaceae</taxon>
        <taxon>Brassiceae</taxon>
        <taxon>Brassica</taxon>
    </lineage>
</organism>